<dbReference type="Pfam" id="PF13499">
    <property type="entry name" value="EF-hand_7"/>
    <property type="match status" value="2"/>
</dbReference>
<dbReference type="AlphaFoldDB" id="A0A0M0JHW7"/>
<dbReference type="InterPro" id="IPR051581">
    <property type="entry name" value="Ca-bind"/>
</dbReference>
<accession>A0A0M0JHW7</accession>
<evidence type="ECO:0000256" key="1">
    <source>
        <dbReference type="ARBA" id="ARBA00022723"/>
    </source>
</evidence>
<sequence length="697" mass="75036">MKEKGLVPLGTGPQKVSAGFNVAPQGFVTWRSPPKPTASASNLSASPSSVALLTSPPSAKSLYSVAAESEDVAGSGEIDFATGMRLNAADRDAADANNDKKLDFKEFCAFVRDREVGKIPDEELKTRFNALDVDGSGFIDMNEYLQWSLKDSLMRSSSRVVDLFRAWDDDKSGTIDKKEFYKAVNALGFKIEKEDTDAVFDSLDEDGSGALEYAELNMMLRKGAGADLAKRNLKRAPSQRDTGRDAKLTAKNVNANYVSARVAALPAAVKLTARSGTSVQEQLKKVLNEHGAKLIDLFREWDDDGNGAVDKHEFRKAIAALGYDAPKSQIDALFNSMDEDGSGWIEYHELKDALNAPLTTVPQQIVPFNDPHSARTNEWIRRQRPRSARAVQPQPRAHSERTGCLTPRPPLSQHEGKNSPRFGARHPCFDKDGNRLKLFPRHLGEGVLLPPTFYQYTPQTTTTHVSLKSTYAADLIGAAAEASANVAAIMRTAANGPALRPTSAQHRIAPVLVEPASPARPQSARPTIGAMMGMESTVVRGSSPRVRLAQQYDAPQYDAPQYDAPQYDAPQQHDALINDVWAAQEMVWATLDTEAPDVAKAAGRRGCSFSDATIGAAADAGVSAPVTCCGGGIEEVDGEDSCSYIGADARAPDGSGPPVSAAEIVALLRRSLLLALESDASLEALVAAAKVCREPRY</sequence>
<dbReference type="SUPFAM" id="SSF47473">
    <property type="entry name" value="EF-hand"/>
    <property type="match status" value="2"/>
</dbReference>
<evidence type="ECO:0000256" key="4">
    <source>
        <dbReference type="SAM" id="MobiDB-lite"/>
    </source>
</evidence>
<dbReference type="Proteomes" id="UP000037460">
    <property type="component" value="Unassembled WGS sequence"/>
</dbReference>
<feature type="domain" description="EF-hand" evidence="5">
    <location>
        <begin position="119"/>
        <end position="154"/>
    </location>
</feature>
<dbReference type="PROSITE" id="PS00018">
    <property type="entry name" value="EF_HAND_1"/>
    <property type="match status" value="6"/>
</dbReference>
<reference evidence="7" key="1">
    <citation type="journal article" date="2015" name="PLoS Genet.">
        <title>Genome Sequence and Transcriptome Analyses of Chrysochromulina tobin: Metabolic Tools for Enhanced Algal Fitness in the Prominent Order Prymnesiales (Haptophyceae).</title>
        <authorList>
            <person name="Hovde B.T."/>
            <person name="Deodato C.R."/>
            <person name="Hunsperger H.M."/>
            <person name="Ryken S.A."/>
            <person name="Yost W."/>
            <person name="Jha R.K."/>
            <person name="Patterson J."/>
            <person name="Monnat R.J. Jr."/>
            <person name="Barlow S.B."/>
            <person name="Starkenburg S.R."/>
            <person name="Cattolico R.A."/>
        </authorList>
    </citation>
    <scope>NUCLEOTIDE SEQUENCE</scope>
    <source>
        <strain evidence="7">CCMP291</strain>
    </source>
</reference>
<evidence type="ECO:0000313" key="7">
    <source>
        <dbReference type="Proteomes" id="UP000037460"/>
    </source>
</evidence>
<protein>
    <submittedName>
        <fullName evidence="6">Ef hand family protein</fullName>
    </submittedName>
</protein>
<dbReference type="InterPro" id="IPR018247">
    <property type="entry name" value="EF_Hand_1_Ca_BS"/>
</dbReference>
<dbReference type="GO" id="GO:0005509">
    <property type="term" value="F:calcium ion binding"/>
    <property type="evidence" value="ECO:0007669"/>
    <property type="project" value="InterPro"/>
</dbReference>
<name>A0A0M0JHW7_9EUKA</name>
<dbReference type="EMBL" id="JWZX01002881">
    <property type="protein sequence ID" value="KOO26196.1"/>
    <property type="molecule type" value="Genomic_DNA"/>
</dbReference>
<feature type="region of interest" description="Disordered" evidence="4">
    <location>
        <begin position="31"/>
        <end position="50"/>
    </location>
</feature>
<feature type="compositionally biased region" description="Low complexity" evidence="4">
    <location>
        <begin position="38"/>
        <end position="50"/>
    </location>
</feature>
<dbReference type="CDD" id="cd00051">
    <property type="entry name" value="EFh"/>
    <property type="match status" value="3"/>
</dbReference>
<keyword evidence="1" id="KW-0479">Metal-binding</keyword>
<proteinExistence type="predicted"/>
<feature type="domain" description="EF-hand" evidence="5">
    <location>
        <begin position="191"/>
        <end position="226"/>
    </location>
</feature>
<keyword evidence="7" id="KW-1185">Reference proteome</keyword>
<dbReference type="PANTHER" id="PTHR34524">
    <property type="entry name" value="CALCYPHOSIN"/>
    <property type="match status" value="1"/>
</dbReference>
<evidence type="ECO:0000256" key="2">
    <source>
        <dbReference type="ARBA" id="ARBA00022737"/>
    </source>
</evidence>
<comment type="caution">
    <text evidence="6">The sequence shown here is derived from an EMBL/GenBank/DDBJ whole genome shotgun (WGS) entry which is preliminary data.</text>
</comment>
<feature type="region of interest" description="Disordered" evidence="4">
    <location>
        <begin position="382"/>
        <end position="423"/>
    </location>
</feature>
<keyword evidence="3" id="KW-0106">Calcium</keyword>
<keyword evidence="2" id="KW-0677">Repeat</keyword>
<feature type="domain" description="EF-hand" evidence="5">
    <location>
        <begin position="155"/>
        <end position="190"/>
    </location>
</feature>
<feature type="domain" description="EF-hand" evidence="5">
    <location>
        <begin position="289"/>
        <end position="324"/>
    </location>
</feature>
<dbReference type="InterPro" id="IPR011992">
    <property type="entry name" value="EF-hand-dom_pair"/>
</dbReference>
<dbReference type="PANTHER" id="PTHR34524:SF6">
    <property type="entry name" value="CALCYPHOSINE LIKE"/>
    <property type="match status" value="1"/>
</dbReference>
<dbReference type="Gene3D" id="1.10.238.10">
    <property type="entry name" value="EF-hand"/>
    <property type="match status" value="3"/>
</dbReference>
<dbReference type="Pfam" id="PF13202">
    <property type="entry name" value="EF-hand_5"/>
    <property type="match status" value="1"/>
</dbReference>
<dbReference type="PROSITE" id="PS50222">
    <property type="entry name" value="EF_HAND_2"/>
    <property type="match status" value="5"/>
</dbReference>
<evidence type="ECO:0000313" key="6">
    <source>
        <dbReference type="EMBL" id="KOO26196.1"/>
    </source>
</evidence>
<organism evidence="6 7">
    <name type="scientific">Chrysochromulina tobinii</name>
    <dbReference type="NCBI Taxonomy" id="1460289"/>
    <lineage>
        <taxon>Eukaryota</taxon>
        <taxon>Haptista</taxon>
        <taxon>Haptophyta</taxon>
        <taxon>Prymnesiophyceae</taxon>
        <taxon>Prymnesiales</taxon>
        <taxon>Chrysochromulinaceae</taxon>
        <taxon>Chrysochromulina</taxon>
    </lineage>
</organism>
<gene>
    <name evidence="6" type="ORF">Ctob_000176</name>
</gene>
<feature type="domain" description="EF-hand" evidence="5">
    <location>
        <begin position="325"/>
        <end position="360"/>
    </location>
</feature>
<dbReference type="SMART" id="SM00054">
    <property type="entry name" value="EFh"/>
    <property type="match status" value="6"/>
</dbReference>
<dbReference type="InterPro" id="IPR002048">
    <property type="entry name" value="EF_hand_dom"/>
</dbReference>
<evidence type="ECO:0000256" key="3">
    <source>
        <dbReference type="ARBA" id="ARBA00022837"/>
    </source>
</evidence>
<evidence type="ECO:0000259" key="5">
    <source>
        <dbReference type="PROSITE" id="PS50222"/>
    </source>
</evidence>